<comment type="caution">
    <text evidence="3">The sequence shown here is derived from an EMBL/GenBank/DDBJ whole genome shotgun (WGS) entry which is preliminary data.</text>
</comment>
<feature type="compositionally biased region" description="Basic and acidic residues" evidence="1">
    <location>
        <begin position="2979"/>
        <end position="2989"/>
    </location>
</feature>
<dbReference type="PANTHER" id="PTHR13743">
    <property type="entry name" value="BEIGE/BEACH-RELATED"/>
    <property type="match status" value="1"/>
</dbReference>
<dbReference type="CDD" id="cd19757">
    <property type="entry name" value="Bbox1"/>
    <property type="match status" value="1"/>
</dbReference>
<feature type="compositionally biased region" description="Low complexity" evidence="1">
    <location>
        <begin position="2699"/>
        <end position="2708"/>
    </location>
</feature>
<proteinExistence type="predicted"/>
<dbReference type="Gene3D" id="1.10.1540.10">
    <property type="entry name" value="BEACH domain"/>
    <property type="match status" value="1"/>
</dbReference>
<feature type="compositionally biased region" description="Low complexity" evidence="1">
    <location>
        <begin position="2927"/>
        <end position="2946"/>
    </location>
</feature>
<dbReference type="EMBL" id="JAPFFF010000004">
    <property type="protein sequence ID" value="KAK8891430.1"/>
    <property type="molecule type" value="Genomic_DNA"/>
</dbReference>
<dbReference type="Proteomes" id="UP001470230">
    <property type="component" value="Unassembled WGS sequence"/>
</dbReference>
<dbReference type="InterPro" id="IPR050865">
    <property type="entry name" value="BEACH_Domain"/>
</dbReference>
<reference evidence="3 4" key="1">
    <citation type="submission" date="2024-04" db="EMBL/GenBank/DDBJ databases">
        <title>Tritrichomonas musculus Genome.</title>
        <authorList>
            <person name="Alves-Ferreira E."/>
            <person name="Grigg M."/>
            <person name="Lorenzi H."/>
            <person name="Galac M."/>
        </authorList>
    </citation>
    <scope>NUCLEOTIDE SEQUENCE [LARGE SCALE GENOMIC DNA]</scope>
    <source>
        <strain evidence="3 4">EAF2021</strain>
    </source>
</reference>
<feature type="compositionally biased region" description="Polar residues" evidence="1">
    <location>
        <begin position="2897"/>
        <end position="2926"/>
    </location>
</feature>
<dbReference type="PANTHER" id="PTHR13743:SF123">
    <property type="entry name" value="PROTEIN FAN"/>
    <property type="match status" value="1"/>
</dbReference>
<sequence length="3145" mass="357807">MLHNLGNFFFGTKQKQEEKQIPPISQDDKFQINMFSQNLDAFSTISRDSTCGPLFSRLVNQFSSTFKNIKPDHLYIEEIKIILEKYCQLCSELGILALHDKSNLLETLFNSLTFTSSLFGYIPHCDSFFSFFCGIIQEIKKKPMLFNKSIQFLTCLFKSTGFFTEFLANDGFSLIFSSFFIQENVDSQQENFLRLLFKTVSMEYFKNAKMKSKVSNLKFFTDLLSHQIKAKYTLKNSCLFLTYYIIAFLPSDQTLITAFNSYSGFTLLNNLFIHNCPEIAHECYEILMIETDLDQIVLSSMNQLFLNKETGTELRSSLIPLLSVQTNSINATYQKLSAIIPLTKYLLRPPSLDKKSLITLSQIISSFINNNSLHVEFKQFLNPILNLIKFPENEQIPADSYFQLLIDAINDKKITCDTLVQEKFLPMFLLEPQPHEIASYYQHYKVGLQLFLNIYGSDSCSSETRYQIFHKFLQSAQFLTEKAFYVEFISSLLSFQLSHKIYKLLLMFIKNEPIVTLLIKESKKHSLSFDYFIKNDGFLILDNFLDELQNSGTVNTDKNNEKYVNIMKLLSSLAYFSPHQEIDEWLNKQPVDSKLFTCCSTEFLSQMAIGFSTTRHLLYVPSLLPFISDFDSSSPYNLFLAGKFGVPACIKRKIPIEKIPHISKIANRYISSNVAKMLFDQTPKMIKDYINPSMPHFSLFEFIPTSDPAYIIYEQQYSSLSFWYYTPYYSADNSTSKKKSIFKSKFQLVNCQITTIEIIDNETLLAKTNRDKLTIPSSSGKWHHVVIIFHMRRNVAYKCEIILDRQHIGFLKIDLQTIPSSATFGHKKLPIPAPLLISSNVFLTESMINEEQINSIYKVHLSAFTVTPSQCWYSSKSGTNVVFVNYLGFASYFRSSINIEKLFALLEKVGSNIDKKNLANETSNDLIEQFKSIYLALLNLQNVNRTKFSIIWGRMILSFCRCKELIEETLHYYACDLIDVYYSSSSSFISPPKSISKRVTTAIFLLLSDVEIYSIFSYDSIKQYFAHILELNTVDWKLLELLKITEFLMTALRSGIDDNFKLMFVPLLSRSTQVEPTSSKLRLFFNSVMSVGDWTYNVVDLIHENVSFSHIQHKLLSVFVNSAKVIQDTELYTLNQILLFMMLFLDERAICLAELIAIYSYRNPKYISTPNHLLSYVFSTMAIENNKIWKVAFSILSGNMPLQKFIKGFQIRRPQFLPVILDMLNALAANCAHLIIENEEQKDDEDEETKTKKKMNDHLINLFTKVIHVLLSLDKSQFPFFSQPQCLTALHSLLFLGITPNSYSADEKSERTIKIWTTFSIQPPTKSEIKQIINLTTQSSLFSPIVPENLCYEPKAISSSSKSILYFPDDFDEVKSDNETNNNNNNNSDSFYNGKSDDCILQLDDLMKSSLLLDLFVSIIIESESMSSLFLDLISGNALMYNRYSKMIAQELVLAVLARFSSSHYFINNSYFSMINNINNSNGSSSSSATGTTFNSLNFINLLKNAFSAVHRTAVTGVFNDKYLTFLTAVLEVVSQPSIPQQQQQQQQQLQLPSVPSSPNEKGRKRSFNQQNDFSSSSSQAFESLSSSAPTSFLSSLYSPLPNSASASPQVSASPSSANSSTLVIDLLLADDKFVKMYKDILLSAFCYISEGDSHPLFQLLVQYKEAVFKPVIFGDKEFSSLWLHVTRPRGGNAPERIECMTAFMRIIDNTIMSAYSPMEVQAEWISFKTSKNGKWMNNYFDSVLNENEYKTNRINRMNAIIEWKQKCYTYAAKYELFSRIYRSCNFSVEQNMVIQNINLNQRLNEKIIFKFSLLARKREMQSEKFIPASYHLSPLSFPVCQSRALSPSPFSIKSPSLTSKVPKSFFIPFNDYEYEEYNEDEEANSNSNETTNNKNNNDSQNNHINKSSNDSQNNSINKNNNDSQNNSINISSNEGGAVSNDSIATDNKEASETSNDNISTSNNSIDDGSDKNSDDKSSSANDGDDKSIKSNDNGGSNDDLNVSLQSSVKRRRRRRHHESEQRIKAINQRGLMNCSPEWSYFGCHEETRPFYSPFEYSAVIEQGPSSLLNLFETAFQEYGPFTHRYDVNFFYFIHPLPSVLFITNTALVLVVLAKGELQLISHPQNPVAFLPFTESVALGEFTQTSLFCGHVVIITRMDKIVRIQRHFYVHKKVGLCISTIGASNLILLFSSHSEMTSASKLIGQKTNLRRSYPPSHILYTIQTLEQSTFLWQNNVISNFDYLMLLNAFGGRSFADLSQYPVVPWVVSPTTLEARNLTLPMGQLNENRARHYDQTYELSSPLKYYYGFHYSLPGIVFWFLMRLPPFTFFQWDLNNGWDNSQRLFISVADAWNSAAVSNPSDLKELIPAMYQTPEALVNLSNIKLSVPDNVTLPEWSKNNPYYFSENGMKYLNESQSIHSWINLIFGFQQSGEAAIEAKNLFHPSAYRSCKCEDVEMDEDAFRSQVLNFGQCPFQLFHKPHPTKMFKAVKKNWNDVTFEVFDLNSVDVLNPLQLQMKTHLYSAIWISGKSVGKQLVLLLPLTMMKKKIAEMNKRHKKQKIKKSICNDNVCSAASTVMIPMECSTTYYYFDVDQESESLSLFIDSLSKSQNDSNSSSTKSSVMPNLIASQMNENRQSRHRFKTTMAKSPSFSFIDNLNIKTLNTSQSNLRQGGNNNDQPLTPRQSALQSFKKAARGSVKAVVSSPLPSVDSSRDGSKHRGIKEESSLNMDEQSDSLEDKSVSQLQRKPVFVKYSYDFALVNHLSVSDDGFFLVISFDFGLVDIYQIVFERGKPIDINKFSSFVEFGSSCKMSSVFSQDYLCASVFVRERFDGENSVSIVMWNIATQMRHRSIKLDFTPIQIAFDQFNGVLTVLGQTEVRQYSSNAVLLRTFKFDMQGYPSQATKSSTTKTGTINNSNTKASTISNSNANDTNNSGSENSNTTDTDNNGIKSGGVDDDDDYENDTYNSILICNNNHYVSNRNDRYNDDDIGTKKNKSPESASSTPVVCTCMTLLGLDFTFNNRLIVIGQSNGNVTILAADQKTYDFLVVKRLVSNSAFSTKSGIVTITSSVTTVPRFSTVDERGVVRVVEISAFDPRTRIMQCSFCENPQTTVCVKCQMPLCDSCRYEGTDLCTSCAQGSDILNFGHY</sequence>
<feature type="region of interest" description="Disordered" evidence="1">
    <location>
        <begin position="2699"/>
        <end position="2738"/>
    </location>
</feature>
<gene>
    <name evidence="3" type="ORF">M9Y10_028639</name>
</gene>
<dbReference type="InterPro" id="IPR036372">
    <property type="entry name" value="BEACH_dom_sf"/>
</dbReference>
<feature type="compositionally biased region" description="Basic and acidic residues" evidence="1">
    <location>
        <begin position="2709"/>
        <end position="2723"/>
    </location>
</feature>
<dbReference type="SMART" id="SM01026">
    <property type="entry name" value="Beach"/>
    <property type="match status" value="1"/>
</dbReference>
<evidence type="ECO:0000259" key="2">
    <source>
        <dbReference type="PROSITE" id="PS50197"/>
    </source>
</evidence>
<organism evidence="3 4">
    <name type="scientific">Tritrichomonas musculus</name>
    <dbReference type="NCBI Taxonomy" id="1915356"/>
    <lineage>
        <taxon>Eukaryota</taxon>
        <taxon>Metamonada</taxon>
        <taxon>Parabasalia</taxon>
        <taxon>Tritrichomonadida</taxon>
        <taxon>Tritrichomonadidae</taxon>
        <taxon>Tritrichomonas</taxon>
    </lineage>
</organism>
<feature type="region of interest" description="Disordered" evidence="1">
    <location>
        <begin position="1542"/>
        <end position="1575"/>
    </location>
</feature>
<feature type="domain" description="BEACH" evidence="2">
    <location>
        <begin position="2217"/>
        <end position="2483"/>
    </location>
</feature>
<evidence type="ECO:0000256" key="1">
    <source>
        <dbReference type="SAM" id="MobiDB-lite"/>
    </source>
</evidence>
<dbReference type="CDD" id="cd06071">
    <property type="entry name" value="Beach"/>
    <property type="match status" value="1"/>
</dbReference>
<feature type="compositionally biased region" description="Basic and acidic residues" evidence="1">
    <location>
        <begin position="1969"/>
        <end position="1990"/>
    </location>
</feature>
<feature type="region of interest" description="Disordered" evidence="1">
    <location>
        <begin position="2979"/>
        <end position="3000"/>
    </location>
</feature>
<feature type="compositionally biased region" description="Low complexity" evidence="1">
    <location>
        <begin position="1885"/>
        <end position="1934"/>
    </location>
</feature>
<protein>
    <recommendedName>
        <fullName evidence="2">BEACH domain-containing protein</fullName>
    </recommendedName>
</protein>
<dbReference type="Pfam" id="PF02138">
    <property type="entry name" value="Beach"/>
    <property type="match status" value="1"/>
</dbReference>
<feature type="compositionally biased region" description="Low complexity" evidence="1">
    <location>
        <begin position="1991"/>
        <end position="2000"/>
    </location>
</feature>
<feature type="compositionally biased region" description="Low complexity" evidence="1">
    <location>
        <begin position="1542"/>
        <end position="1559"/>
    </location>
</feature>
<name>A0ABR2KJW6_9EUKA</name>
<keyword evidence="4" id="KW-1185">Reference proteome</keyword>
<feature type="compositionally biased region" description="Low complexity" evidence="1">
    <location>
        <begin position="1954"/>
        <end position="1967"/>
    </location>
</feature>
<dbReference type="InterPro" id="IPR000409">
    <property type="entry name" value="BEACH_dom"/>
</dbReference>
<feature type="region of interest" description="Disordered" evidence="1">
    <location>
        <begin position="1878"/>
        <end position="2022"/>
    </location>
</feature>
<dbReference type="SUPFAM" id="SSF81837">
    <property type="entry name" value="BEACH domain"/>
    <property type="match status" value="1"/>
</dbReference>
<feature type="region of interest" description="Disordered" evidence="1">
    <location>
        <begin position="2664"/>
        <end position="2686"/>
    </location>
</feature>
<evidence type="ECO:0000313" key="4">
    <source>
        <dbReference type="Proteomes" id="UP001470230"/>
    </source>
</evidence>
<feature type="region of interest" description="Disordered" evidence="1">
    <location>
        <begin position="2897"/>
        <end position="2957"/>
    </location>
</feature>
<dbReference type="PROSITE" id="PS50197">
    <property type="entry name" value="BEACH"/>
    <property type="match status" value="1"/>
</dbReference>
<accession>A0ABR2KJW6</accession>
<evidence type="ECO:0000313" key="3">
    <source>
        <dbReference type="EMBL" id="KAK8891430.1"/>
    </source>
</evidence>